<evidence type="ECO:0000313" key="3">
    <source>
        <dbReference type="Proteomes" id="UP001281614"/>
    </source>
</evidence>
<dbReference type="EMBL" id="VYYT01000015">
    <property type="protein sequence ID" value="KAK2777865.1"/>
    <property type="molecule type" value="Genomic_DNA"/>
</dbReference>
<evidence type="ECO:0000256" key="1">
    <source>
        <dbReference type="SAM" id="MobiDB-lite"/>
    </source>
</evidence>
<dbReference type="Proteomes" id="UP001281614">
    <property type="component" value="Unassembled WGS sequence"/>
</dbReference>
<comment type="caution">
    <text evidence="2">The sequence shown here is derived from an EMBL/GenBank/DDBJ whole genome shotgun (WGS) entry which is preliminary data.</text>
</comment>
<proteinExistence type="predicted"/>
<name>A0AAE0DFT6_COLKA</name>
<evidence type="ECO:0000313" key="2">
    <source>
        <dbReference type="EMBL" id="KAK2777865.1"/>
    </source>
</evidence>
<accession>A0AAE0DFT6</accession>
<keyword evidence="3" id="KW-1185">Reference proteome</keyword>
<dbReference type="AlphaFoldDB" id="A0AAE0DFT6"/>
<sequence length="210" mass="23371">MHALAKLQRLISDGRGSRSGKAGLPRRRRGYWIVRPSPSDGMQRRHSSARSPPAEKAINVYYIVAYAQYAAQSRARSTPAPSADLDSTGPDKPPRERRPKRVDPIVPWQPPTMSNDIRTHSVETTLCTSRIPVHAPRRTAGGRNLHHHRVAVPLELQMLSTVHHPRSHHPPVFHRGGRDAAVLIFPPLPWNSASLPVLMDAAQLPSAPEW</sequence>
<organism evidence="2 3">
    <name type="scientific">Colletotrichum kahawae</name>
    <name type="common">Coffee berry disease fungus</name>
    <dbReference type="NCBI Taxonomy" id="34407"/>
    <lineage>
        <taxon>Eukaryota</taxon>
        <taxon>Fungi</taxon>
        <taxon>Dikarya</taxon>
        <taxon>Ascomycota</taxon>
        <taxon>Pezizomycotina</taxon>
        <taxon>Sordariomycetes</taxon>
        <taxon>Hypocreomycetidae</taxon>
        <taxon>Glomerellales</taxon>
        <taxon>Glomerellaceae</taxon>
        <taxon>Colletotrichum</taxon>
        <taxon>Colletotrichum gloeosporioides species complex</taxon>
    </lineage>
</organism>
<protein>
    <submittedName>
        <fullName evidence="2">Uncharacterized protein</fullName>
    </submittedName>
</protein>
<feature type="region of interest" description="Disordered" evidence="1">
    <location>
        <begin position="75"/>
        <end position="116"/>
    </location>
</feature>
<reference evidence="2" key="1">
    <citation type="submission" date="2023-02" db="EMBL/GenBank/DDBJ databases">
        <title>Colletotrichum kahawae CIFC_Que2 genome sequencing and assembly.</title>
        <authorList>
            <person name="Baroncelli R."/>
        </authorList>
    </citation>
    <scope>NUCLEOTIDE SEQUENCE</scope>
    <source>
        <strain evidence="2">CIFC_Que2</strain>
    </source>
</reference>
<gene>
    <name evidence="2" type="ORF">CKAH01_11911</name>
</gene>
<feature type="region of interest" description="Disordered" evidence="1">
    <location>
        <begin position="8"/>
        <end position="53"/>
    </location>
</feature>